<dbReference type="EMBL" id="JALKHS010000006">
    <property type="protein sequence ID" value="MCK0530674.1"/>
    <property type="molecule type" value="Genomic_DNA"/>
</dbReference>
<organism evidence="1 2">
    <name type="scientific">Sphingobium agri</name>
    <dbReference type="NCBI Taxonomy" id="2933566"/>
    <lineage>
        <taxon>Bacteria</taxon>
        <taxon>Pseudomonadati</taxon>
        <taxon>Pseudomonadota</taxon>
        <taxon>Alphaproteobacteria</taxon>
        <taxon>Sphingomonadales</taxon>
        <taxon>Sphingomonadaceae</taxon>
        <taxon>Sphingobium</taxon>
    </lineage>
</organism>
<keyword evidence="2" id="KW-1185">Reference proteome</keyword>
<sequence>MGISFAPGRAPLDLQGLAKRAQSGEKQAQLDLGVRFEEGQGVVRDLERAAKLYSAAGSSGGGSRMVYVPVSGKRARAMTMPLSSGMRAGGLPEAGKRLEMLTAKMARLAPSSADVAEQGIAYNPASTSSSSGSHRYANEIGIPLALSDLENFDSAFAECQSRGIKAREDVLDIEDAEGRTGRGVYAMRKCVASLLVQTSQRSFWKKSACNFRLIQSASPELMKGPVISVDSAVSRYGHDFMCSIGKDPGHIQSKTGLNSNRMLVSDVMKLSRYGVDIGGHPIDQFLNTLCRASIVAPSPGGSNVDALEERICVAWRPTSAAIRGRR</sequence>
<dbReference type="InterPro" id="IPR011990">
    <property type="entry name" value="TPR-like_helical_dom_sf"/>
</dbReference>
<reference evidence="1 2" key="1">
    <citation type="submission" date="2022-04" db="EMBL/GenBank/DDBJ databases">
        <authorList>
            <person name="Huq M.A."/>
        </authorList>
    </citation>
    <scope>NUCLEOTIDE SEQUENCE [LARGE SCALE GENOMIC DNA]</scope>
    <source>
        <strain evidence="1 2">MAH-33</strain>
    </source>
</reference>
<dbReference type="Proteomes" id="UP001203512">
    <property type="component" value="Unassembled WGS sequence"/>
</dbReference>
<gene>
    <name evidence="1" type="ORF">MU848_03635</name>
</gene>
<proteinExistence type="predicted"/>
<dbReference type="InterPro" id="IPR006597">
    <property type="entry name" value="Sel1-like"/>
</dbReference>
<name>A0ABT0DUD9_9SPHN</name>
<evidence type="ECO:0000313" key="1">
    <source>
        <dbReference type="EMBL" id="MCK0530674.1"/>
    </source>
</evidence>
<protein>
    <submittedName>
        <fullName evidence="1">SEL1-like repeat protein</fullName>
    </submittedName>
</protein>
<comment type="caution">
    <text evidence="1">The sequence shown here is derived from an EMBL/GenBank/DDBJ whole genome shotgun (WGS) entry which is preliminary data.</text>
</comment>
<accession>A0ABT0DUD9</accession>
<dbReference type="Gene3D" id="1.25.40.10">
    <property type="entry name" value="Tetratricopeptide repeat domain"/>
    <property type="match status" value="1"/>
</dbReference>
<evidence type="ECO:0000313" key="2">
    <source>
        <dbReference type="Proteomes" id="UP001203512"/>
    </source>
</evidence>
<dbReference type="SMART" id="SM00671">
    <property type="entry name" value="SEL1"/>
    <property type="match status" value="1"/>
</dbReference>
<dbReference type="RefSeq" id="WP_247230259.1">
    <property type="nucleotide sequence ID" value="NZ_JALKHS010000006.1"/>
</dbReference>